<dbReference type="AlphaFoldDB" id="A0A444Z586"/>
<dbReference type="Gene3D" id="1.20.1250.20">
    <property type="entry name" value="MFS general substrate transporter like domains"/>
    <property type="match status" value="1"/>
</dbReference>
<name>A0A444Z586_ARAHY</name>
<accession>A0A444Z586</accession>
<comment type="caution">
    <text evidence="6">The sequence shown here is derived from an EMBL/GenBank/DDBJ whole genome shotgun (WGS) entry which is preliminary data.</text>
</comment>
<dbReference type="PANTHER" id="PTHR48022:SF2">
    <property type="entry name" value="PLASTIDIC GLUCOSE TRANSPORTER 4"/>
    <property type="match status" value="1"/>
</dbReference>
<evidence type="ECO:0000313" key="7">
    <source>
        <dbReference type="Proteomes" id="UP000289738"/>
    </source>
</evidence>
<dbReference type="InterPro" id="IPR050360">
    <property type="entry name" value="MFS_Sugar_Transporters"/>
</dbReference>
<dbReference type="STRING" id="3818.A0A444Z586"/>
<evidence type="ECO:0000256" key="5">
    <source>
        <dbReference type="SAM" id="Phobius"/>
    </source>
</evidence>
<dbReference type="Pfam" id="PF00083">
    <property type="entry name" value="Sugar_tr"/>
    <property type="match status" value="1"/>
</dbReference>
<reference evidence="6 7" key="1">
    <citation type="submission" date="2019-01" db="EMBL/GenBank/DDBJ databases">
        <title>Sequencing of cultivated peanut Arachis hypogaea provides insights into genome evolution and oil improvement.</title>
        <authorList>
            <person name="Chen X."/>
        </authorList>
    </citation>
    <scope>NUCLEOTIDE SEQUENCE [LARGE SCALE GENOMIC DNA]</scope>
    <source>
        <strain evidence="7">cv. Fuhuasheng</strain>
        <tissue evidence="6">Leaves</tissue>
    </source>
</reference>
<dbReference type="GO" id="GO:0005351">
    <property type="term" value="F:carbohydrate:proton symporter activity"/>
    <property type="evidence" value="ECO:0007669"/>
    <property type="project" value="TreeGrafter"/>
</dbReference>
<evidence type="ECO:0000256" key="4">
    <source>
        <dbReference type="ARBA" id="ARBA00023136"/>
    </source>
</evidence>
<keyword evidence="3 5" id="KW-1133">Transmembrane helix</keyword>
<evidence type="ECO:0000256" key="1">
    <source>
        <dbReference type="ARBA" id="ARBA00004141"/>
    </source>
</evidence>
<dbReference type="EMBL" id="SDMP01000015">
    <property type="protein sequence ID" value="RYR09373.1"/>
    <property type="molecule type" value="Genomic_DNA"/>
</dbReference>
<proteinExistence type="predicted"/>
<organism evidence="6 7">
    <name type="scientific">Arachis hypogaea</name>
    <name type="common">Peanut</name>
    <dbReference type="NCBI Taxonomy" id="3818"/>
    <lineage>
        <taxon>Eukaryota</taxon>
        <taxon>Viridiplantae</taxon>
        <taxon>Streptophyta</taxon>
        <taxon>Embryophyta</taxon>
        <taxon>Tracheophyta</taxon>
        <taxon>Spermatophyta</taxon>
        <taxon>Magnoliopsida</taxon>
        <taxon>eudicotyledons</taxon>
        <taxon>Gunneridae</taxon>
        <taxon>Pentapetalae</taxon>
        <taxon>rosids</taxon>
        <taxon>fabids</taxon>
        <taxon>Fabales</taxon>
        <taxon>Fabaceae</taxon>
        <taxon>Papilionoideae</taxon>
        <taxon>50 kb inversion clade</taxon>
        <taxon>dalbergioids sensu lato</taxon>
        <taxon>Dalbergieae</taxon>
        <taxon>Pterocarpus clade</taxon>
        <taxon>Arachis</taxon>
    </lineage>
</organism>
<dbReference type="Proteomes" id="UP000289738">
    <property type="component" value="Chromosome B05"/>
</dbReference>
<gene>
    <name evidence="6" type="ORF">Ahy_B05g077673</name>
</gene>
<sequence>MMLNITNYSATAQSIQILIVGRLLAGIGIGVTSAVVPLYISEISPTEIHGGAFLVAKSLVPTTALFSIAESPIVQEALAVTKHLSVTKNTAVTKHLLHRCHQTALSVAKKDFWITIDAKFISRHLTSNHFSGNLPAIFAKLTKLNHVLEQLVKLMLLVSRNPDHVIELVGEFQFQRLMLNCKLILMYVR</sequence>
<keyword evidence="2 5" id="KW-0812">Transmembrane</keyword>
<dbReference type="GO" id="GO:0016020">
    <property type="term" value="C:membrane"/>
    <property type="evidence" value="ECO:0007669"/>
    <property type="project" value="UniProtKB-SubCell"/>
</dbReference>
<dbReference type="PANTHER" id="PTHR48022">
    <property type="entry name" value="PLASTIDIC GLUCOSE TRANSPORTER 4"/>
    <property type="match status" value="1"/>
</dbReference>
<evidence type="ECO:0008006" key="8">
    <source>
        <dbReference type="Google" id="ProtNLM"/>
    </source>
</evidence>
<comment type="subcellular location">
    <subcellularLocation>
        <location evidence="1">Membrane</location>
        <topology evidence="1">Multi-pass membrane protein</topology>
    </subcellularLocation>
</comment>
<keyword evidence="4 5" id="KW-0472">Membrane</keyword>
<evidence type="ECO:0000256" key="3">
    <source>
        <dbReference type="ARBA" id="ARBA00022989"/>
    </source>
</evidence>
<dbReference type="InterPro" id="IPR036259">
    <property type="entry name" value="MFS_trans_sf"/>
</dbReference>
<dbReference type="InterPro" id="IPR005828">
    <property type="entry name" value="MFS_sugar_transport-like"/>
</dbReference>
<protein>
    <recommendedName>
        <fullName evidence="8">Major facilitator superfamily (MFS) profile domain-containing protein</fullName>
    </recommendedName>
</protein>
<evidence type="ECO:0000313" key="6">
    <source>
        <dbReference type="EMBL" id="RYR09373.1"/>
    </source>
</evidence>
<dbReference type="SUPFAM" id="SSF103473">
    <property type="entry name" value="MFS general substrate transporter"/>
    <property type="match status" value="1"/>
</dbReference>
<feature type="transmembrane region" description="Helical" evidence="5">
    <location>
        <begin position="20"/>
        <end position="40"/>
    </location>
</feature>
<evidence type="ECO:0000256" key="2">
    <source>
        <dbReference type="ARBA" id="ARBA00022692"/>
    </source>
</evidence>
<keyword evidence="7" id="KW-1185">Reference proteome</keyword>